<evidence type="ECO:0000256" key="3">
    <source>
        <dbReference type="ARBA" id="ARBA00022840"/>
    </source>
</evidence>
<gene>
    <name evidence="5" type="ORF">ACFFLH_12310</name>
</gene>
<dbReference type="Proteomes" id="UP001589628">
    <property type="component" value="Unassembled WGS sequence"/>
</dbReference>
<keyword evidence="2" id="KW-0378">Hydrolase</keyword>
<dbReference type="InterPro" id="IPR029000">
    <property type="entry name" value="Cyclophilin-like_dom_sf"/>
</dbReference>
<dbReference type="PANTHER" id="PTHR43309:SF4">
    <property type="entry name" value="CARBOXYLTRANSFERASE DOMAIN-CONTAINING PROTEIN"/>
    <property type="match status" value="1"/>
</dbReference>
<reference evidence="5 6" key="1">
    <citation type="submission" date="2024-09" db="EMBL/GenBank/DDBJ databases">
        <authorList>
            <person name="Sun Q."/>
            <person name="Mori K."/>
        </authorList>
    </citation>
    <scope>NUCLEOTIDE SEQUENCE [LARGE SCALE GENOMIC DNA]</scope>
    <source>
        <strain evidence="5 6">ATCC 51285</strain>
    </source>
</reference>
<name>A0ABV5ZF90_9GAMM</name>
<dbReference type="EMBL" id="JBHLZN010000004">
    <property type="protein sequence ID" value="MFB9887194.1"/>
    <property type="molecule type" value="Genomic_DNA"/>
</dbReference>
<evidence type="ECO:0000313" key="5">
    <source>
        <dbReference type="EMBL" id="MFB9887194.1"/>
    </source>
</evidence>
<keyword evidence="6" id="KW-1185">Reference proteome</keyword>
<dbReference type="SUPFAM" id="SSF50891">
    <property type="entry name" value="Cyclophilin-like"/>
    <property type="match status" value="1"/>
</dbReference>
<evidence type="ECO:0000313" key="6">
    <source>
        <dbReference type="Proteomes" id="UP001589628"/>
    </source>
</evidence>
<evidence type="ECO:0000256" key="1">
    <source>
        <dbReference type="ARBA" id="ARBA00022741"/>
    </source>
</evidence>
<organism evidence="5 6">
    <name type="scientific">Balneatrix alpica</name>
    <dbReference type="NCBI Taxonomy" id="75684"/>
    <lineage>
        <taxon>Bacteria</taxon>
        <taxon>Pseudomonadati</taxon>
        <taxon>Pseudomonadota</taxon>
        <taxon>Gammaproteobacteria</taxon>
        <taxon>Oceanospirillales</taxon>
        <taxon>Balneatrichaceae</taxon>
        <taxon>Balneatrix</taxon>
    </lineage>
</organism>
<dbReference type="SMART" id="SM00797">
    <property type="entry name" value="AHS2"/>
    <property type="match status" value="1"/>
</dbReference>
<dbReference type="Pfam" id="PF02626">
    <property type="entry name" value="CT_A_B"/>
    <property type="match status" value="1"/>
</dbReference>
<comment type="caution">
    <text evidence="5">The sequence shown here is derived from an EMBL/GenBank/DDBJ whole genome shotgun (WGS) entry which is preliminary data.</text>
</comment>
<keyword evidence="3" id="KW-0067">ATP-binding</keyword>
<evidence type="ECO:0000256" key="2">
    <source>
        <dbReference type="ARBA" id="ARBA00022801"/>
    </source>
</evidence>
<evidence type="ECO:0000259" key="4">
    <source>
        <dbReference type="SMART" id="SM00797"/>
    </source>
</evidence>
<dbReference type="RefSeq" id="WP_027314210.1">
    <property type="nucleotide sequence ID" value="NZ_JBHLZN010000004.1"/>
</dbReference>
<sequence length="308" mass="32924">MQGLKVLQAGPLALVQDGGRRGVMHTGLTQSGPLDRHAFAWANRLLGNPWRSPAVEITLGGLKLEAQVDTWVAVTGADLQLRLNGQPQPIWQSFMVKAGDVLQFAQPRQGLRAYLAVAGGLQLAPGLGGSCASVSREGLGGSRNDGQKLQSGEVLPCLSVREGQMRRVPAQYVPDYQAEHALPVVLAAQWQHFSSAALQTFFNSDYLLSPRSDRMGARLQGPAVEVKLPGMVSEGIALGSIQIPADGQPIILLQDRQTIGGYPKLGVLTAAGISALAQRMPGAKLRFTPLSLFAAQQQERQFLSFFAS</sequence>
<dbReference type="InterPro" id="IPR052708">
    <property type="entry name" value="PxpC"/>
</dbReference>
<dbReference type="Gene3D" id="2.40.100.10">
    <property type="entry name" value="Cyclophilin-like"/>
    <property type="match status" value="1"/>
</dbReference>
<dbReference type="PANTHER" id="PTHR43309">
    <property type="entry name" value="5-OXOPROLINASE SUBUNIT C"/>
    <property type="match status" value="1"/>
</dbReference>
<protein>
    <submittedName>
        <fullName evidence="5">Biotin-dependent carboxyltransferase family protein</fullName>
    </submittedName>
</protein>
<keyword evidence="1" id="KW-0547">Nucleotide-binding</keyword>
<proteinExistence type="predicted"/>
<dbReference type="NCBIfam" id="TIGR00724">
    <property type="entry name" value="urea_amlyse_rel"/>
    <property type="match status" value="1"/>
</dbReference>
<accession>A0ABV5ZF90</accession>
<feature type="domain" description="Carboxyltransferase" evidence="4">
    <location>
        <begin position="25"/>
        <end position="303"/>
    </location>
</feature>
<dbReference type="InterPro" id="IPR003778">
    <property type="entry name" value="CT_A_B"/>
</dbReference>